<dbReference type="Proteomes" id="UP001168821">
    <property type="component" value="Unassembled WGS sequence"/>
</dbReference>
<dbReference type="EMBL" id="JALNTZ010000002">
    <property type="protein sequence ID" value="KAJ3660961.1"/>
    <property type="molecule type" value="Genomic_DNA"/>
</dbReference>
<dbReference type="AlphaFoldDB" id="A0AA38IST5"/>
<comment type="caution">
    <text evidence="1">The sequence shown here is derived from an EMBL/GenBank/DDBJ whole genome shotgun (WGS) entry which is preliminary data.</text>
</comment>
<evidence type="ECO:0000313" key="2">
    <source>
        <dbReference type="Proteomes" id="UP001168821"/>
    </source>
</evidence>
<gene>
    <name evidence="1" type="ORF">Zmor_005387</name>
</gene>
<accession>A0AA38IST5</accession>
<reference evidence="1" key="1">
    <citation type="journal article" date="2023" name="G3 (Bethesda)">
        <title>Whole genome assemblies of Zophobas morio and Tenebrio molitor.</title>
        <authorList>
            <person name="Kaur S."/>
            <person name="Stinson S.A."/>
            <person name="diCenzo G.C."/>
        </authorList>
    </citation>
    <scope>NUCLEOTIDE SEQUENCE</scope>
    <source>
        <strain evidence="1">QUZm001</strain>
    </source>
</reference>
<sequence>MAEQEIELAPDNAEVVIFAGEGKLTKMEVTVCGKKVESQRTTSMEALEVIPPIDLLVGERAATYGKSTGPKKEERNRLLEKWQARWDTAETGRWTHKLIKDLKILMDKERMGIDHSELVLKEQKRERMSSAFIVRNRKIMQNTSWYALDGGSNNTN</sequence>
<protein>
    <submittedName>
        <fullName evidence="1">Uncharacterized protein</fullName>
    </submittedName>
</protein>
<proteinExistence type="predicted"/>
<organism evidence="1 2">
    <name type="scientific">Zophobas morio</name>
    <dbReference type="NCBI Taxonomy" id="2755281"/>
    <lineage>
        <taxon>Eukaryota</taxon>
        <taxon>Metazoa</taxon>
        <taxon>Ecdysozoa</taxon>
        <taxon>Arthropoda</taxon>
        <taxon>Hexapoda</taxon>
        <taxon>Insecta</taxon>
        <taxon>Pterygota</taxon>
        <taxon>Neoptera</taxon>
        <taxon>Endopterygota</taxon>
        <taxon>Coleoptera</taxon>
        <taxon>Polyphaga</taxon>
        <taxon>Cucujiformia</taxon>
        <taxon>Tenebrionidae</taxon>
        <taxon>Zophobas</taxon>
    </lineage>
</organism>
<keyword evidence="2" id="KW-1185">Reference proteome</keyword>
<name>A0AA38IST5_9CUCU</name>
<evidence type="ECO:0000313" key="1">
    <source>
        <dbReference type="EMBL" id="KAJ3660961.1"/>
    </source>
</evidence>